<keyword evidence="1" id="KW-0472">Membrane</keyword>
<dbReference type="RefSeq" id="WP_197534555.1">
    <property type="nucleotide sequence ID" value="NZ_CP036276.1"/>
</dbReference>
<organism evidence="3 4">
    <name type="scientific">Symmachiella dynata</name>
    <dbReference type="NCBI Taxonomy" id="2527995"/>
    <lineage>
        <taxon>Bacteria</taxon>
        <taxon>Pseudomonadati</taxon>
        <taxon>Planctomycetota</taxon>
        <taxon>Planctomycetia</taxon>
        <taxon>Planctomycetales</taxon>
        <taxon>Planctomycetaceae</taxon>
        <taxon>Symmachiella</taxon>
    </lineage>
</organism>
<keyword evidence="1" id="KW-0812">Transmembrane</keyword>
<feature type="domain" description="TadE-like" evidence="2">
    <location>
        <begin position="15"/>
        <end position="57"/>
    </location>
</feature>
<proteinExistence type="predicted"/>
<dbReference type="Proteomes" id="UP000319383">
    <property type="component" value="Chromosome"/>
</dbReference>
<sequence length="159" mass="17441">MKMFRIQRESSDRRGVAAVEMAFVFPVFMLLVLGVIEFGRYMMVGQLVTNAAREGSRLAIRGTFTEEEVKQDILGFITDAVGVEAGQVDIDVSTESGDTIQSAESKDPITVSVAIRFKDVTYLPLLDEGGSGDDDPFSGLRAQHDADDWITGVSVMRKE</sequence>
<dbReference type="AlphaFoldDB" id="A0A517ZYV0"/>
<dbReference type="InterPro" id="IPR012495">
    <property type="entry name" value="TadE-like_dom"/>
</dbReference>
<keyword evidence="4" id="KW-1185">Reference proteome</keyword>
<evidence type="ECO:0000259" key="2">
    <source>
        <dbReference type="Pfam" id="PF07811"/>
    </source>
</evidence>
<gene>
    <name evidence="3" type="ORF">Mal52_61550</name>
</gene>
<feature type="transmembrane region" description="Helical" evidence="1">
    <location>
        <begin position="21"/>
        <end position="43"/>
    </location>
</feature>
<evidence type="ECO:0000313" key="3">
    <source>
        <dbReference type="EMBL" id="QDU47620.1"/>
    </source>
</evidence>
<keyword evidence="1" id="KW-1133">Transmembrane helix</keyword>
<reference evidence="3 4" key="1">
    <citation type="submission" date="2019-02" db="EMBL/GenBank/DDBJ databases">
        <title>Deep-cultivation of Planctomycetes and their phenomic and genomic characterization uncovers novel biology.</title>
        <authorList>
            <person name="Wiegand S."/>
            <person name="Jogler M."/>
            <person name="Boedeker C."/>
            <person name="Pinto D."/>
            <person name="Vollmers J."/>
            <person name="Rivas-Marin E."/>
            <person name="Kohn T."/>
            <person name="Peeters S.H."/>
            <person name="Heuer A."/>
            <person name="Rast P."/>
            <person name="Oberbeckmann S."/>
            <person name="Bunk B."/>
            <person name="Jeske O."/>
            <person name="Meyerdierks A."/>
            <person name="Storesund J.E."/>
            <person name="Kallscheuer N."/>
            <person name="Luecker S."/>
            <person name="Lage O.M."/>
            <person name="Pohl T."/>
            <person name="Merkel B.J."/>
            <person name="Hornburger P."/>
            <person name="Mueller R.-W."/>
            <person name="Bruemmer F."/>
            <person name="Labrenz M."/>
            <person name="Spormann A.M."/>
            <person name="Op den Camp H."/>
            <person name="Overmann J."/>
            <person name="Amann R."/>
            <person name="Jetten M.S.M."/>
            <person name="Mascher T."/>
            <person name="Medema M.H."/>
            <person name="Devos D.P."/>
            <person name="Kaster A.-K."/>
            <person name="Ovreas L."/>
            <person name="Rohde M."/>
            <person name="Galperin M.Y."/>
            <person name="Jogler C."/>
        </authorList>
    </citation>
    <scope>NUCLEOTIDE SEQUENCE [LARGE SCALE GENOMIC DNA]</scope>
    <source>
        <strain evidence="3 4">Mal52</strain>
    </source>
</reference>
<dbReference type="EMBL" id="CP036276">
    <property type="protein sequence ID" value="QDU47620.1"/>
    <property type="molecule type" value="Genomic_DNA"/>
</dbReference>
<dbReference type="Pfam" id="PF07811">
    <property type="entry name" value="TadE"/>
    <property type="match status" value="1"/>
</dbReference>
<name>A0A517ZYV0_9PLAN</name>
<accession>A0A517ZYV0</accession>
<evidence type="ECO:0000313" key="4">
    <source>
        <dbReference type="Proteomes" id="UP000319383"/>
    </source>
</evidence>
<dbReference type="KEGG" id="sdyn:Mal52_61550"/>
<evidence type="ECO:0000256" key="1">
    <source>
        <dbReference type="SAM" id="Phobius"/>
    </source>
</evidence>
<protein>
    <submittedName>
        <fullName evidence="3">TadE-like protein</fullName>
    </submittedName>
</protein>